<feature type="signal peptide" evidence="1">
    <location>
        <begin position="1"/>
        <end position="27"/>
    </location>
</feature>
<comment type="caution">
    <text evidence="2">The sequence shown here is derived from an EMBL/GenBank/DDBJ whole genome shotgun (WGS) entry which is preliminary data.</text>
</comment>
<organism evidence="2 3">
    <name type="scientific">Dictyobacter arantiisoli</name>
    <dbReference type="NCBI Taxonomy" id="2014874"/>
    <lineage>
        <taxon>Bacteria</taxon>
        <taxon>Bacillati</taxon>
        <taxon>Chloroflexota</taxon>
        <taxon>Ktedonobacteria</taxon>
        <taxon>Ktedonobacterales</taxon>
        <taxon>Dictyobacteraceae</taxon>
        <taxon>Dictyobacter</taxon>
    </lineage>
</organism>
<dbReference type="AlphaFoldDB" id="A0A5A5TH50"/>
<dbReference type="SUPFAM" id="SSF53850">
    <property type="entry name" value="Periplasmic binding protein-like II"/>
    <property type="match status" value="1"/>
</dbReference>
<dbReference type="PANTHER" id="PTHR43649">
    <property type="entry name" value="ARABINOSE-BINDING PROTEIN-RELATED"/>
    <property type="match status" value="1"/>
</dbReference>
<feature type="chain" id="PRO_5023033702" evidence="1">
    <location>
        <begin position="28"/>
        <end position="439"/>
    </location>
</feature>
<dbReference type="EMBL" id="BIXY01000075">
    <property type="protein sequence ID" value="GCF10565.1"/>
    <property type="molecule type" value="Genomic_DNA"/>
</dbReference>
<protein>
    <submittedName>
        <fullName evidence="2">Sugar ABC transporter substrate-binding protein</fullName>
    </submittedName>
</protein>
<dbReference type="InterPro" id="IPR006059">
    <property type="entry name" value="SBP"/>
</dbReference>
<dbReference type="RefSeq" id="WP_149403440.1">
    <property type="nucleotide sequence ID" value="NZ_BIXY01000075.1"/>
</dbReference>
<evidence type="ECO:0000256" key="1">
    <source>
        <dbReference type="SAM" id="SignalP"/>
    </source>
</evidence>
<keyword evidence="1" id="KW-0732">Signal</keyword>
<dbReference type="Gene3D" id="3.40.190.10">
    <property type="entry name" value="Periplasmic binding protein-like II"/>
    <property type="match status" value="3"/>
</dbReference>
<proteinExistence type="predicted"/>
<gene>
    <name evidence="2" type="ORF">KDI_41290</name>
</gene>
<sequence length="439" mass="47776">MPHHLFSKYSKAAMTLALACLLTGFLAACGGSSTSSSNGPVTITVWSWVPNFQQAVDLFEKSHPNIKVKLDNVGQGGTEYPKLRTALKAGSGAPDVVQLEYSELPTFAMTGKLVDLSQYGADAYKNDYISWAWAQSTQGDKIYAIPQDSGPMGMLYREDIFKKYNLAVPTTWDQFQQEAIALHKADPKVYMTNFAPNDAAAFTSYLWQAKARPYTSNGTNVSVNLSNEATQKVANYWDDLINSGAVQTIPDFANDWNTELSNGTLATWITAAWAPTDLAGIASSSSGKWRVAPLPQWNAGDNVSANWGGSTDAVTTQSQHPKEAAEFAMWINHDKTAANMLSNQLFLYPTLKSVLNDPSFGTSVPFYGGQNVNKIFAQSSAHVDTSFQWTPFQDYINNQLTVQLGNAVNGKASMAQALQQAQNDATSYAKAQGFTVSNK</sequence>
<reference evidence="2 3" key="1">
    <citation type="submission" date="2019-01" db="EMBL/GenBank/DDBJ databases">
        <title>Draft genome sequence of Dictyobacter sp. Uno17.</title>
        <authorList>
            <person name="Wang C.M."/>
            <person name="Zheng Y."/>
            <person name="Sakai Y."/>
            <person name="Abe K."/>
            <person name="Yokota A."/>
            <person name="Yabe S."/>
        </authorList>
    </citation>
    <scope>NUCLEOTIDE SEQUENCE [LARGE SCALE GENOMIC DNA]</scope>
    <source>
        <strain evidence="2 3">Uno17</strain>
    </source>
</reference>
<dbReference type="Pfam" id="PF01547">
    <property type="entry name" value="SBP_bac_1"/>
    <property type="match status" value="1"/>
</dbReference>
<dbReference type="PANTHER" id="PTHR43649:SF14">
    <property type="entry name" value="BLR3389 PROTEIN"/>
    <property type="match status" value="1"/>
</dbReference>
<dbReference type="Proteomes" id="UP000322530">
    <property type="component" value="Unassembled WGS sequence"/>
</dbReference>
<keyword evidence="3" id="KW-1185">Reference proteome</keyword>
<name>A0A5A5TH50_9CHLR</name>
<evidence type="ECO:0000313" key="2">
    <source>
        <dbReference type="EMBL" id="GCF10565.1"/>
    </source>
</evidence>
<evidence type="ECO:0000313" key="3">
    <source>
        <dbReference type="Proteomes" id="UP000322530"/>
    </source>
</evidence>
<dbReference type="InterPro" id="IPR050490">
    <property type="entry name" value="Bact_solute-bd_prot1"/>
</dbReference>
<dbReference type="CDD" id="cd13585">
    <property type="entry name" value="PBP2_TMBP_like"/>
    <property type="match status" value="1"/>
</dbReference>
<accession>A0A5A5TH50</accession>
<dbReference type="OrthoDB" id="9768630at2"/>